<dbReference type="InterPro" id="IPR004375">
    <property type="entry name" value="NanQ/TabA/YiaL"/>
</dbReference>
<name>A0AB39H992_9VIBR</name>
<organism evidence="1">
    <name type="scientific">Vibrio sp. HB236076</name>
    <dbReference type="NCBI Taxonomy" id="3232307"/>
    <lineage>
        <taxon>Bacteria</taxon>
        <taxon>Pseudomonadati</taxon>
        <taxon>Pseudomonadota</taxon>
        <taxon>Gammaproteobacteria</taxon>
        <taxon>Vibrionales</taxon>
        <taxon>Vibrionaceae</taxon>
        <taxon>Vibrio</taxon>
    </lineage>
</organism>
<proteinExistence type="predicted"/>
<dbReference type="PANTHER" id="PTHR34986:SF1">
    <property type="entry name" value="PROTEIN YIAL"/>
    <property type="match status" value="1"/>
</dbReference>
<dbReference type="Gene3D" id="2.60.120.370">
    <property type="entry name" value="YhcH/YjgK/YiaL"/>
    <property type="match status" value="1"/>
</dbReference>
<dbReference type="Pfam" id="PF04074">
    <property type="entry name" value="DUF386"/>
    <property type="match status" value="1"/>
</dbReference>
<dbReference type="GO" id="GO:0005829">
    <property type="term" value="C:cytosol"/>
    <property type="evidence" value="ECO:0007669"/>
    <property type="project" value="TreeGrafter"/>
</dbReference>
<dbReference type="InterPro" id="IPR037012">
    <property type="entry name" value="NanQ/TabA/YiaL_sf"/>
</dbReference>
<accession>A0AB39H992</accession>
<evidence type="ECO:0000313" key="1">
    <source>
        <dbReference type="EMBL" id="XDK24911.1"/>
    </source>
</evidence>
<dbReference type="PANTHER" id="PTHR34986">
    <property type="entry name" value="EVOLVED BETA-GALACTOSIDASE SUBUNIT BETA"/>
    <property type="match status" value="1"/>
</dbReference>
<sequence>MIVNQFNNSDNLAHVSPFILNILESVTARDLASIPADQYTIDDLPLSDAYFVVMDYQTCAESTFGPEFHQLYTDVQFILSGEERCSWAILSDQQKVELLERYDYNAERDICFINQGEVPLNDLIMRPGEFYILPPNTLHMPNLNVHSAAKVRKVVIKIKTALLAR</sequence>
<reference evidence="1" key="1">
    <citation type="submission" date="2024-07" db="EMBL/GenBank/DDBJ databases">
        <title>Genome Analysis of a Potential Novel Vibrio Species Secreting pH- and Thermo-stable Alginate Lyase and its Application in Producing Alginate Oligosaccharides.</title>
        <authorList>
            <person name="Huang H."/>
            <person name="Bao K."/>
        </authorList>
    </citation>
    <scope>NUCLEOTIDE SEQUENCE</scope>
    <source>
        <strain evidence="1">HB236076</strain>
    </source>
</reference>
<dbReference type="KEGG" id="vih:AB0763_12185"/>
<protein>
    <submittedName>
        <fullName evidence="1">YhcH/YjgK/YiaL family protein</fullName>
    </submittedName>
</protein>
<dbReference type="RefSeq" id="WP_306102042.1">
    <property type="nucleotide sequence ID" value="NZ_CP162601.1"/>
</dbReference>
<dbReference type="SUPFAM" id="SSF51197">
    <property type="entry name" value="Clavaminate synthase-like"/>
    <property type="match status" value="1"/>
</dbReference>
<dbReference type="NCBIfam" id="TIGR00022">
    <property type="entry name" value="YhcH/YjgK/YiaL family protein"/>
    <property type="match status" value="1"/>
</dbReference>
<dbReference type="EMBL" id="CP162601">
    <property type="protein sequence ID" value="XDK24911.1"/>
    <property type="molecule type" value="Genomic_DNA"/>
</dbReference>
<dbReference type="AlphaFoldDB" id="A0AB39H992"/>
<gene>
    <name evidence="1" type="ORF">AB0763_12185</name>
</gene>